<feature type="signal peptide" evidence="2">
    <location>
        <begin position="1"/>
        <end position="23"/>
    </location>
</feature>
<dbReference type="InterPro" id="IPR011659">
    <property type="entry name" value="WD40"/>
</dbReference>
<dbReference type="PANTHER" id="PTHR36842">
    <property type="entry name" value="PROTEIN TOLB HOMOLOG"/>
    <property type="match status" value="1"/>
</dbReference>
<reference evidence="3 4" key="1">
    <citation type="journal article" date="2016" name="Nat. Biotechnol.">
        <title>Measurement of bacterial replication rates in microbial communities.</title>
        <authorList>
            <person name="Brown C.T."/>
            <person name="Olm M.R."/>
            <person name="Thomas B.C."/>
            <person name="Banfield J.F."/>
        </authorList>
    </citation>
    <scope>NUCLEOTIDE SEQUENCE [LARGE SCALE GENOMIC DNA]</scope>
    <source>
        <strain evidence="3">45_130</strain>
    </source>
</reference>
<protein>
    <submittedName>
        <fullName evidence="3">Uncharacterized protein</fullName>
    </submittedName>
</protein>
<dbReference type="SUPFAM" id="SSF82171">
    <property type="entry name" value="DPP6 N-terminal domain-like"/>
    <property type="match status" value="1"/>
</dbReference>
<accession>A0A854C408</accession>
<sequence>MKNTQIVVILAILFFDISFHAAAQKVDYSIVSVPEESSNQFVKITTDADCVCMPIVKRSTKGRIDWLTNRILDISIDGLKIAYLSARNKTTNIFIKDLNRQGGSIQRTNRSAVLDFSFSPDGKYICFTEMRGNINQIFRTNADNGYVCRQITSGNKDCSPICSSDMNQIFFTRQEMKNFSIWSYNIQNNFLSTYSTGINPYPLQKEPAYLCARINTTGKSEIWKINYETGTEECIISDTNRSFTTPMISPNGQWILFVGSSIINEDSFSYANTDIFVAKIDGTNLTQITYHAADDLSPVWSRDGKYIYFISQRGSDTGTANIWRMNFNY</sequence>
<dbReference type="Pfam" id="PF07676">
    <property type="entry name" value="PD40"/>
    <property type="match status" value="3"/>
</dbReference>
<evidence type="ECO:0000313" key="3">
    <source>
        <dbReference type="EMBL" id="OKZ12441.1"/>
    </source>
</evidence>
<proteinExistence type="inferred from homology"/>
<organism evidence="3 4">
    <name type="scientific">Phocaeicola plebeius</name>
    <dbReference type="NCBI Taxonomy" id="310297"/>
    <lineage>
        <taxon>Bacteria</taxon>
        <taxon>Pseudomonadati</taxon>
        <taxon>Bacteroidota</taxon>
        <taxon>Bacteroidia</taxon>
        <taxon>Bacteroidales</taxon>
        <taxon>Bacteroidaceae</taxon>
        <taxon>Phocaeicola</taxon>
    </lineage>
</organism>
<dbReference type="Proteomes" id="UP000186685">
    <property type="component" value="Unassembled WGS sequence"/>
</dbReference>
<feature type="chain" id="PRO_5032923814" evidence="2">
    <location>
        <begin position="24"/>
        <end position="329"/>
    </location>
</feature>
<dbReference type="AlphaFoldDB" id="A0A854C408"/>
<comment type="caution">
    <text evidence="3">The sequence shown here is derived from an EMBL/GenBank/DDBJ whole genome shotgun (WGS) entry which is preliminary data.</text>
</comment>
<comment type="similarity">
    <text evidence="1">Belongs to the TolB family.</text>
</comment>
<dbReference type="EMBL" id="MNQR01000008">
    <property type="protein sequence ID" value="OKZ12441.1"/>
    <property type="molecule type" value="Genomic_DNA"/>
</dbReference>
<evidence type="ECO:0000256" key="2">
    <source>
        <dbReference type="SAM" id="SignalP"/>
    </source>
</evidence>
<dbReference type="Gene3D" id="2.120.10.30">
    <property type="entry name" value="TolB, C-terminal domain"/>
    <property type="match status" value="2"/>
</dbReference>
<keyword evidence="2" id="KW-0732">Signal</keyword>
<dbReference type="PANTHER" id="PTHR36842:SF1">
    <property type="entry name" value="PROTEIN TOLB"/>
    <property type="match status" value="1"/>
</dbReference>
<dbReference type="InterPro" id="IPR011042">
    <property type="entry name" value="6-blade_b-propeller_TolB-like"/>
</dbReference>
<gene>
    <name evidence="3" type="ORF">BHV76_02240</name>
</gene>
<name>A0A854C408_9BACT</name>
<evidence type="ECO:0000313" key="4">
    <source>
        <dbReference type="Proteomes" id="UP000186685"/>
    </source>
</evidence>
<evidence type="ECO:0000256" key="1">
    <source>
        <dbReference type="ARBA" id="ARBA00009820"/>
    </source>
</evidence>